<protein>
    <recommendedName>
        <fullName evidence="4">6-bladed beta-propeller protein</fullName>
    </recommendedName>
</protein>
<keyword evidence="3" id="KW-1185">Reference proteome</keyword>
<evidence type="ECO:0000313" key="2">
    <source>
        <dbReference type="EMBL" id="SEL61441.1"/>
    </source>
</evidence>
<organism evidence="2 3">
    <name type="scientific">Parapedobacter koreensis</name>
    <dbReference type="NCBI Taxonomy" id="332977"/>
    <lineage>
        <taxon>Bacteria</taxon>
        <taxon>Pseudomonadati</taxon>
        <taxon>Bacteroidota</taxon>
        <taxon>Sphingobacteriia</taxon>
        <taxon>Sphingobacteriales</taxon>
        <taxon>Sphingobacteriaceae</taxon>
        <taxon>Parapedobacter</taxon>
    </lineage>
</organism>
<accession>A0A1H7RMI9</accession>
<evidence type="ECO:0008006" key="4">
    <source>
        <dbReference type="Google" id="ProtNLM"/>
    </source>
</evidence>
<keyword evidence="1" id="KW-0732">Signal</keyword>
<dbReference type="InterPro" id="IPR025316">
    <property type="entry name" value="DUF4221"/>
</dbReference>
<proteinExistence type="predicted"/>
<evidence type="ECO:0000256" key="1">
    <source>
        <dbReference type="SAM" id="SignalP"/>
    </source>
</evidence>
<evidence type="ECO:0000313" key="3">
    <source>
        <dbReference type="Proteomes" id="UP000198916"/>
    </source>
</evidence>
<name>A0A1H7RMI9_9SPHI</name>
<dbReference type="AlphaFoldDB" id="A0A1H7RMI9"/>
<reference evidence="3" key="1">
    <citation type="submission" date="2016-10" db="EMBL/GenBank/DDBJ databases">
        <authorList>
            <person name="Varghese N."/>
            <person name="Submissions S."/>
        </authorList>
    </citation>
    <scope>NUCLEOTIDE SEQUENCE [LARGE SCALE GENOMIC DNA]</scope>
    <source>
        <strain evidence="3">Jip14</strain>
    </source>
</reference>
<feature type="signal peptide" evidence="1">
    <location>
        <begin position="1"/>
        <end position="23"/>
    </location>
</feature>
<sequence>MLKYQLLLLWPFLLSQLSIPTSAQQLVKKNSYTFYLPKSSGFQPNASAVDLQRGEYLRTISLPRPSLEIYNLNDGKLKQRIPVQAQKLGAFVRVSDDRLWIFDSYKRRYLFVDSSGTIIKAVDEMDKEYDGELAATYPDWQFNPLTFYDGRIYCVSALFIYDQKVEPRSSRFQNQGMVRVFDTRSNHVSWAATNTIKSLKHNFGYINRYSYARAKDHLVISPAFSTELLVLNLKNNYHFYPDIKDTLYNELIQPIASWKKYISLKDPAILKHYYTNAQFVGIMYDHFRDRYYRFLILPKNRAGQHETKLIVLDKYLERLSTHTIPMRYRLDGAFIDEHGLNLLDYDKYLNNYDQLVFDTLLFE</sequence>
<dbReference type="EMBL" id="FNZR01000007">
    <property type="protein sequence ID" value="SEL61441.1"/>
    <property type="molecule type" value="Genomic_DNA"/>
</dbReference>
<dbReference type="Proteomes" id="UP000198916">
    <property type="component" value="Unassembled WGS sequence"/>
</dbReference>
<dbReference type="InterPro" id="IPR011047">
    <property type="entry name" value="Quinoprotein_ADH-like_sf"/>
</dbReference>
<dbReference type="RefSeq" id="WP_177181180.1">
    <property type="nucleotide sequence ID" value="NZ_FNZR01000007.1"/>
</dbReference>
<dbReference type="STRING" id="332977.SAMN05421740_107202"/>
<gene>
    <name evidence="2" type="ORF">SAMN05421740_107202</name>
</gene>
<dbReference type="SUPFAM" id="SSF50998">
    <property type="entry name" value="Quinoprotein alcohol dehydrogenase-like"/>
    <property type="match status" value="1"/>
</dbReference>
<feature type="chain" id="PRO_5011582274" description="6-bladed beta-propeller protein" evidence="1">
    <location>
        <begin position="24"/>
        <end position="363"/>
    </location>
</feature>
<dbReference type="Pfam" id="PF13970">
    <property type="entry name" value="DUF4221"/>
    <property type="match status" value="1"/>
</dbReference>